<dbReference type="InterPro" id="IPR002864">
    <property type="entry name" value="Acyl-ACP_thioesterase_NHD"/>
</dbReference>
<keyword evidence="7" id="KW-0275">Fatty acid biosynthesis</keyword>
<dbReference type="SUPFAM" id="SSF54637">
    <property type="entry name" value="Thioesterase/thiol ester dehydrase-isomerase"/>
    <property type="match status" value="2"/>
</dbReference>
<evidence type="ECO:0000256" key="3">
    <source>
        <dbReference type="ARBA" id="ARBA00022801"/>
    </source>
</evidence>
<dbReference type="AlphaFoldDB" id="A0A7D4CRE1"/>
<dbReference type="Gene3D" id="3.10.129.10">
    <property type="entry name" value="Hotdog Thioesterase"/>
    <property type="match status" value="2"/>
</dbReference>
<dbReference type="InterPro" id="IPR045023">
    <property type="entry name" value="FATA/B"/>
</dbReference>
<protein>
    <recommendedName>
        <fullName evidence="12">Acyl-ACP thioesterase</fullName>
    </recommendedName>
</protein>
<dbReference type="CDD" id="cd00586">
    <property type="entry name" value="4HBT"/>
    <property type="match status" value="1"/>
</dbReference>
<organism evidence="10 11">
    <name type="scientific">Tenuifilum thalassicum</name>
    <dbReference type="NCBI Taxonomy" id="2590900"/>
    <lineage>
        <taxon>Bacteria</taxon>
        <taxon>Pseudomonadati</taxon>
        <taxon>Bacteroidota</taxon>
        <taxon>Bacteroidia</taxon>
        <taxon>Bacteroidales</taxon>
        <taxon>Tenuifilaceae</taxon>
        <taxon>Tenuifilum</taxon>
    </lineage>
</organism>
<keyword evidence="5" id="KW-0809">Transit peptide</keyword>
<dbReference type="PANTHER" id="PTHR31727:SF6">
    <property type="entry name" value="OLEOYL-ACYL CARRIER PROTEIN THIOESTERASE 1, CHLOROPLASTIC"/>
    <property type="match status" value="1"/>
</dbReference>
<dbReference type="InterPro" id="IPR049427">
    <property type="entry name" value="Acyl-ACP_TE_C"/>
</dbReference>
<evidence type="ECO:0000256" key="4">
    <source>
        <dbReference type="ARBA" id="ARBA00022832"/>
    </source>
</evidence>
<dbReference type="Pfam" id="PF20791">
    <property type="entry name" value="Acyl-ACP_TE_C"/>
    <property type="match status" value="1"/>
</dbReference>
<dbReference type="GO" id="GO:0016297">
    <property type="term" value="F:fatty acyl-[ACP] hydrolase activity"/>
    <property type="evidence" value="ECO:0007669"/>
    <property type="project" value="InterPro"/>
</dbReference>
<dbReference type="GO" id="GO:0000036">
    <property type="term" value="F:acyl carrier activity"/>
    <property type="evidence" value="ECO:0007669"/>
    <property type="project" value="TreeGrafter"/>
</dbReference>
<evidence type="ECO:0000313" key="10">
    <source>
        <dbReference type="EMBL" id="QKG80025.1"/>
    </source>
</evidence>
<evidence type="ECO:0000256" key="6">
    <source>
        <dbReference type="ARBA" id="ARBA00023098"/>
    </source>
</evidence>
<keyword evidence="3" id="KW-0378">Hydrolase</keyword>
<reference evidence="10 11" key="1">
    <citation type="submission" date="2019-07" db="EMBL/GenBank/DDBJ databases">
        <title>Thalassofilum flectens gen. nov., sp. nov., a novel moderate thermophilic anaerobe from a shallow sea hot spring in Kunashir Island (Russia), representing a new family in the order Bacteroidales, and proposal of Thalassofilacea fam. nov.</title>
        <authorList>
            <person name="Kochetkova T.V."/>
            <person name="Podosokorskaya O.A."/>
            <person name="Novikov A."/>
            <person name="Elcheninov A.G."/>
            <person name="Toshchakov S.V."/>
            <person name="Kublanov I.V."/>
        </authorList>
    </citation>
    <scope>NUCLEOTIDE SEQUENCE [LARGE SCALE GENOMIC DNA]</scope>
    <source>
        <strain evidence="10 11">38-H</strain>
    </source>
</reference>
<evidence type="ECO:0000256" key="1">
    <source>
        <dbReference type="ARBA" id="ARBA00006500"/>
    </source>
</evidence>
<keyword evidence="2" id="KW-0444">Lipid biosynthesis</keyword>
<evidence type="ECO:0008006" key="12">
    <source>
        <dbReference type="Google" id="ProtNLM"/>
    </source>
</evidence>
<dbReference type="KEGG" id="ttz:FHG85_07030"/>
<keyword evidence="11" id="KW-1185">Reference proteome</keyword>
<evidence type="ECO:0000256" key="7">
    <source>
        <dbReference type="ARBA" id="ARBA00023160"/>
    </source>
</evidence>
<dbReference type="RefSeq" id="WP_173074365.1">
    <property type="nucleotide sequence ID" value="NZ_CP041345.1"/>
</dbReference>
<evidence type="ECO:0000259" key="9">
    <source>
        <dbReference type="Pfam" id="PF20791"/>
    </source>
</evidence>
<proteinExistence type="inferred from homology"/>
<feature type="domain" description="Acyl-ACP thioesterase N-terminal hotdog" evidence="8">
    <location>
        <begin position="10"/>
        <end position="130"/>
    </location>
</feature>
<name>A0A7D4CRE1_9BACT</name>
<evidence type="ECO:0000256" key="2">
    <source>
        <dbReference type="ARBA" id="ARBA00022516"/>
    </source>
</evidence>
<gene>
    <name evidence="10" type="ORF">FHG85_07030</name>
</gene>
<dbReference type="Pfam" id="PF01643">
    <property type="entry name" value="Acyl-ACP_TE"/>
    <property type="match status" value="1"/>
</dbReference>
<accession>A0A7D4CRE1</accession>
<evidence type="ECO:0000259" key="8">
    <source>
        <dbReference type="Pfam" id="PF01643"/>
    </source>
</evidence>
<keyword evidence="4" id="KW-0276">Fatty acid metabolism</keyword>
<comment type="similarity">
    <text evidence="1">Belongs to the acyl-ACP thioesterase family.</text>
</comment>
<evidence type="ECO:0000256" key="5">
    <source>
        <dbReference type="ARBA" id="ARBA00022946"/>
    </source>
</evidence>
<dbReference type="Proteomes" id="UP000500961">
    <property type="component" value="Chromosome"/>
</dbReference>
<dbReference type="EMBL" id="CP041345">
    <property type="protein sequence ID" value="QKG80025.1"/>
    <property type="molecule type" value="Genomic_DNA"/>
</dbReference>
<evidence type="ECO:0000313" key="11">
    <source>
        <dbReference type="Proteomes" id="UP000500961"/>
    </source>
</evidence>
<dbReference type="PANTHER" id="PTHR31727">
    <property type="entry name" value="OLEOYL-ACYL CARRIER PROTEIN THIOESTERASE 1, CHLOROPLASTIC"/>
    <property type="match status" value="1"/>
</dbReference>
<sequence length="253" mass="29393">MVLSSYQLPKYHKHSIRIHSYEVDFNQKLTVTALFNYFQEIAWEHAHILGYGFEHLLQKGLFWVLSRVEAEIYRLPQWTEQVTLLTWPRGSDGIFAFRDFEMYDESGKRIIAATSSWLVLNAKSHRPVRINWFSDFDFAQRNALGRNAARLLEAGGVPDFSEKIGVRIGDIDMNQHVNNVKYIDWAYNTFSIDHFKNFYPARVAVNFNAEAKAGDILAISRFQEQNGESLVDITSADNNKNLCRLMFSWKKIS</sequence>
<dbReference type="InterPro" id="IPR029069">
    <property type="entry name" value="HotDog_dom_sf"/>
</dbReference>
<keyword evidence="6" id="KW-0443">Lipid metabolism</keyword>
<feature type="domain" description="Acyl-ACP thioesterase-like C-terminal" evidence="9">
    <location>
        <begin position="161"/>
        <end position="250"/>
    </location>
</feature>